<accession>F5IZC4</accession>
<dbReference type="HOGENOM" id="CLU_2953047_0_0_10"/>
<protein>
    <submittedName>
        <fullName evidence="2">Uncharacterized protein</fullName>
    </submittedName>
</protein>
<keyword evidence="1" id="KW-1133">Transmembrane helix</keyword>
<sequence>MISENLSDYIHIVRRDRKRALPVLRKRCNNPVIDIRPVLIGGCGTIVVFIFSLITFMLL</sequence>
<evidence type="ECO:0000256" key="1">
    <source>
        <dbReference type="SAM" id="Phobius"/>
    </source>
</evidence>
<name>F5IZC4_9BACT</name>
<evidence type="ECO:0000313" key="3">
    <source>
        <dbReference type="Proteomes" id="UP000004913"/>
    </source>
</evidence>
<dbReference type="Proteomes" id="UP000004913">
    <property type="component" value="Unassembled WGS sequence"/>
</dbReference>
<gene>
    <name evidence="2" type="ORF">HMPREF9455_02441</name>
</gene>
<dbReference type="EMBL" id="ADLV01000029">
    <property type="protein sequence ID" value="EGK01249.1"/>
    <property type="molecule type" value="Genomic_DNA"/>
</dbReference>
<dbReference type="AlphaFoldDB" id="F5IZC4"/>
<keyword evidence="3" id="KW-1185">Reference proteome</keyword>
<comment type="caution">
    <text evidence="2">The sequence shown here is derived from an EMBL/GenBank/DDBJ whole genome shotgun (WGS) entry which is preliminary data.</text>
</comment>
<reference evidence="2 3" key="1">
    <citation type="submission" date="2011-04" db="EMBL/GenBank/DDBJ databases">
        <title>The Genome Sequence of Dysgonomonas gadei ATCC BAA-286.</title>
        <authorList>
            <consortium name="The Broad Institute Genome Sequencing Platform"/>
            <person name="Earl A."/>
            <person name="Ward D."/>
            <person name="Feldgarden M."/>
            <person name="Gevers D."/>
            <person name="Pudlo N."/>
            <person name="Martens E."/>
            <person name="Allen-Vercoe E."/>
            <person name="Young S.K."/>
            <person name="Zeng Q."/>
            <person name="Gargeya S."/>
            <person name="Fitzgerald M."/>
            <person name="Haas B."/>
            <person name="Abouelleil A."/>
            <person name="Alvarado L."/>
            <person name="Arachchi H.M."/>
            <person name="Berlin A."/>
            <person name="Brown A."/>
            <person name="Chapman S.B."/>
            <person name="Chen Z."/>
            <person name="Dunbar C."/>
            <person name="Freedman E."/>
            <person name="Gearin G."/>
            <person name="Gellesch M."/>
            <person name="Goldberg J."/>
            <person name="Griggs A."/>
            <person name="Gujja S."/>
            <person name="Heiman D."/>
            <person name="Howarth C."/>
            <person name="Larson L."/>
            <person name="Lui A."/>
            <person name="MacDonald P.J.P."/>
            <person name="Mehta T."/>
            <person name="Montmayeur A."/>
            <person name="Murphy C."/>
            <person name="Neiman D."/>
            <person name="Pearson M."/>
            <person name="Priest M."/>
            <person name="Roberts A."/>
            <person name="Saif S."/>
            <person name="Shea T."/>
            <person name="Shenoy N."/>
            <person name="Sisk P."/>
            <person name="Stolte C."/>
            <person name="Sykes S."/>
            <person name="Yandava C."/>
            <person name="Wortman J."/>
            <person name="Nusbaum C."/>
            <person name="Birren B."/>
        </authorList>
    </citation>
    <scope>NUCLEOTIDE SEQUENCE [LARGE SCALE GENOMIC DNA]</scope>
    <source>
        <strain evidence="2 3">ATCC BAA-286</strain>
    </source>
</reference>
<evidence type="ECO:0000313" key="2">
    <source>
        <dbReference type="EMBL" id="EGK01249.1"/>
    </source>
</evidence>
<dbReference type="STRING" id="742766.HMPREF9455_02441"/>
<keyword evidence="1" id="KW-0812">Transmembrane</keyword>
<keyword evidence="1" id="KW-0472">Membrane</keyword>
<organism evidence="2 3">
    <name type="scientific">Dysgonomonas gadei ATCC BAA-286</name>
    <dbReference type="NCBI Taxonomy" id="742766"/>
    <lineage>
        <taxon>Bacteria</taxon>
        <taxon>Pseudomonadati</taxon>
        <taxon>Bacteroidota</taxon>
        <taxon>Bacteroidia</taxon>
        <taxon>Bacteroidales</taxon>
        <taxon>Dysgonomonadaceae</taxon>
        <taxon>Dysgonomonas</taxon>
    </lineage>
</organism>
<proteinExistence type="predicted"/>
<feature type="transmembrane region" description="Helical" evidence="1">
    <location>
        <begin position="35"/>
        <end position="58"/>
    </location>
</feature>